<evidence type="ECO:0000313" key="3">
    <source>
        <dbReference type="EMBL" id="MPM26338.1"/>
    </source>
</evidence>
<organism evidence="3">
    <name type="scientific">bioreactor metagenome</name>
    <dbReference type="NCBI Taxonomy" id="1076179"/>
    <lineage>
        <taxon>unclassified sequences</taxon>
        <taxon>metagenomes</taxon>
        <taxon>ecological metagenomes</taxon>
    </lineage>
</organism>
<keyword evidence="1 3" id="KW-0238">DNA-binding</keyword>
<feature type="compositionally biased region" description="Low complexity" evidence="2">
    <location>
        <begin position="115"/>
        <end position="135"/>
    </location>
</feature>
<dbReference type="PIRSF" id="PIRSF002070">
    <property type="entry name" value="SSB"/>
    <property type="match status" value="1"/>
</dbReference>
<comment type="caution">
    <text evidence="3">The sequence shown here is derived from an EMBL/GenBank/DDBJ whole genome shotgun (WGS) entry which is preliminary data.</text>
</comment>
<name>A0A644YEF1_9ZZZZ</name>
<accession>A0A644YEF1</accession>
<dbReference type="SUPFAM" id="SSF50249">
    <property type="entry name" value="Nucleic acid-binding proteins"/>
    <property type="match status" value="1"/>
</dbReference>
<dbReference type="CDD" id="cd04496">
    <property type="entry name" value="SSB_OBF"/>
    <property type="match status" value="1"/>
</dbReference>
<dbReference type="GO" id="GO:0003697">
    <property type="term" value="F:single-stranded DNA binding"/>
    <property type="evidence" value="ECO:0007669"/>
    <property type="project" value="InterPro"/>
</dbReference>
<dbReference type="Gene3D" id="2.40.50.140">
    <property type="entry name" value="Nucleic acid-binding proteins"/>
    <property type="match status" value="1"/>
</dbReference>
<dbReference type="InterPro" id="IPR011344">
    <property type="entry name" value="ssDNA-bd"/>
</dbReference>
<evidence type="ECO:0000256" key="1">
    <source>
        <dbReference type="ARBA" id="ARBA00023125"/>
    </source>
</evidence>
<dbReference type="InterPro" id="IPR012340">
    <property type="entry name" value="NA-bd_OB-fold"/>
</dbReference>
<gene>
    <name evidence="3" type="primary">ssbA_2</name>
    <name evidence="3" type="ORF">SDC9_72839</name>
</gene>
<evidence type="ECO:0000256" key="2">
    <source>
        <dbReference type="SAM" id="MobiDB-lite"/>
    </source>
</evidence>
<dbReference type="AlphaFoldDB" id="A0A644YEF1"/>
<dbReference type="PROSITE" id="PS50935">
    <property type="entry name" value="SSB"/>
    <property type="match status" value="1"/>
</dbReference>
<proteinExistence type="inferred from homology"/>
<dbReference type="NCBIfam" id="TIGR00621">
    <property type="entry name" value="ssb"/>
    <property type="match status" value="1"/>
</dbReference>
<feature type="region of interest" description="Disordered" evidence="2">
    <location>
        <begin position="107"/>
        <end position="165"/>
    </location>
</feature>
<dbReference type="PANTHER" id="PTHR10302">
    <property type="entry name" value="SINGLE-STRANDED DNA-BINDING PROTEIN"/>
    <property type="match status" value="1"/>
</dbReference>
<dbReference type="InterPro" id="IPR000424">
    <property type="entry name" value="Primosome_PriB/ssb"/>
</dbReference>
<protein>
    <submittedName>
        <fullName evidence="3">Single-stranded DNA-binding protein A</fullName>
    </submittedName>
</protein>
<dbReference type="Pfam" id="PF00436">
    <property type="entry name" value="SSB"/>
    <property type="match status" value="1"/>
</dbReference>
<dbReference type="GO" id="GO:0009295">
    <property type="term" value="C:nucleoid"/>
    <property type="evidence" value="ECO:0007669"/>
    <property type="project" value="TreeGrafter"/>
</dbReference>
<dbReference type="GO" id="GO:0006260">
    <property type="term" value="P:DNA replication"/>
    <property type="evidence" value="ECO:0007669"/>
    <property type="project" value="InterPro"/>
</dbReference>
<sequence>MNSIQIIGNLGRDPQMNAAGTMVSFSVAVKRPFKDKQTGEYISDWFNCKAFNKTAELIHKHFFKGSQIAFTGRLQNNHYEKDGQKIRQEEIVIDSITFISQKNDVSGDFDNERINSQSSNSNQNHGSNGSYGSNQKQNGFNDFNAIPDPFTNAEPYDINDDDLPF</sequence>
<dbReference type="HAMAP" id="MF_00984">
    <property type="entry name" value="SSB"/>
    <property type="match status" value="1"/>
</dbReference>
<dbReference type="PANTHER" id="PTHR10302:SF0">
    <property type="entry name" value="SINGLE-STRANDED DNA-BINDING PROTEIN, MITOCHONDRIAL"/>
    <property type="match status" value="1"/>
</dbReference>
<reference evidence="3" key="1">
    <citation type="submission" date="2019-08" db="EMBL/GenBank/DDBJ databases">
        <authorList>
            <person name="Kucharzyk K."/>
            <person name="Murdoch R.W."/>
            <person name="Higgins S."/>
            <person name="Loffler F."/>
        </authorList>
    </citation>
    <scope>NUCLEOTIDE SEQUENCE</scope>
</reference>
<dbReference type="EMBL" id="VSSQ01004710">
    <property type="protein sequence ID" value="MPM26338.1"/>
    <property type="molecule type" value="Genomic_DNA"/>
</dbReference>